<reference evidence="7" key="1">
    <citation type="submission" date="2020-02" db="EMBL/GenBank/DDBJ databases">
        <authorList>
            <person name="Meier V. D."/>
        </authorList>
    </citation>
    <scope>NUCLEOTIDE SEQUENCE</scope>
    <source>
        <strain evidence="7">AVDCRST_MAG19</strain>
    </source>
</reference>
<dbReference type="InterPro" id="IPR046457">
    <property type="entry name" value="PMI_typeI_cat"/>
</dbReference>
<gene>
    <name evidence="7" type="ORF">AVDCRST_MAG19-392</name>
</gene>
<feature type="domain" description="Phosphomannose isomerase type I catalytic" evidence="6">
    <location>
        <begin position="47"/>
        <end position="112"/>
    </location>
</feature>
<dbReference type="CDD" id="cd07010">
    <property type="entry name" value="cupin_PMI_type_I_N_bac"/>
    <property type="match status" value="1"/>
</dbReference>
<keyword evidence="1 3" id="KW-0479">Metal-binding</keyword>
<evidence type="ECO:0000256" key="2">
    <source>
        <dbReference type="ARBA" id="ARBA00022833"/>
    </source>
</evidence>
<dbReference type="GO" id="GO:0005975">
    <property type="term" value="P:carbohydrate metabolic process"/>
    <property type="evidence" value="ECO:0007669"/>
    <property type="project" value="InterPro"/>
</dbReference>
<evidence type="ECO:0000256" key="3">
    <source>
        <dbReference type="PIRSR" id="PIRSR036894-1"/>
    </source>
</evidence>
<dbReference type="Gene3D" id="2.60.120.10">
    <property type="entry name" value="Jelly Rolls"/>
    <property type="match status" value="2"/>
</dbReference>
<dbReference type="InterPro" id="IPR014710">
    <property type="entry name" value="RmlC-like_jellyroll"/>
</dbReference>
<evidence type="ECO:0000256" key="1">
    <source>
        <dbReference type="ARBA" id="ARBA00022723"/>
    </source>
</evidence>
<dbReference type="InterPro" id="IPR014628">
    <property type="entry name" value="Man6P_isomerase_Firm_short"/>
</dbReference>
<dbReference type="GO" id="GO:0004476">
    <property type="term" value="F:mannose-6-phosphate isomerase activity"/>
    <property type="evidence" value="ECO:0007669"/>
    <property type="project" value="UniProtKB-EC"/>
</dbReference>
<evidence type="ECO:0000313" key="7">
    <source>
        <dbReference type="EMBL" id="CAA9545118.1"/>
    </source>
</evidence>
<proteinExistence type="predicted"/>
<dbReference type="Pfam" id="PF20511">
    <property type="entry name" value="PMI_typeI_cat"/>
    <property type="match status" value="1"/>
</dbReference>
<evidence type="ECO:0000256" key="5">
    <source>
        <dbReference type="SAM" id="MobiDB-lite"/>
    </source>
</evidence>
<dbReference type="EC" id="5.3.1.8" evidence="7"/>
<feature type="binding site" evidence="3">
    <location>
        <position position="180"/>
    </location>
    <ligand>
        <name>Zn(2+)</name>
        <dbReference type="ChEBI" id="CHEBI:29105"/>
    </ligand>
</feature>
<keyword evidence="2 3" id="KW-0862">Zinc</keyword>
<dbReference type="SUPFAM" id="SSF51182">
    <property type="entry name" value="RmlC-like cupins"/>
    <property type="match status" value="1"/>
</dbReference>
<feature type="region of interest" description="Disordered" evidence="5">
    <location>
        <begin position="1"/>
        <end position="21"/>
    </location>
</feature>
<accession>A0A6J4UB01</accession>
<keyword evidence="7" id="KW-0413">Isomerase</keyword>
<dbReference type="InterPro" id="IPR051804">
    <property type="entry name" value="Carb_Metab_Reg_Kinase/Isom"/>
</dbReference>
<dbReference type="PIRSF" id="PIRSF036894">
    <property type="entry name" value="PMI_Firm_short"/>
    <property type="match status" value="1"/>
</dbReference>
<protein>
    <submittedName>
        <fullName evidence="7">Mannose-6-phosphate isomerase</fullName>
        <ecNumber evidence="7">5.3.1.8</ecNumber>
    </submittedName>
</protein>
<dbReference type="PANTHER" id="PTHR42742">
    <property type="entry name" value="TRANSCRIPTIONAL REPRESSOR MPRA"/>
    <property type="match status" value="1"/>
</dbReference>
<evidence type="ECO:0000259" key="6">
    <source>
        <dbReference type="Pfam" id="PF20511"/>
    </source>
</evidence>
<feature type="binding site" evidence="3">
    <location>
        <position position="104"/>
    </location>
    <ligand>
        <name>Zn(2+)</name>
        <dbReference type="ChEBI" id="CHEBI:29105"/>
    </ligand>
</feature>
<dbReference type="EMBL" id="CADCWL010000011">
    <property type="protein sequence ID" value="CAA9545118.1"/>
    <property type="molecule type" value="Genomic_DNA"/>
</dbReference>
<feature type="binding site" evidence="3">
    <location>
        <position position="120"/>
    </location>
    <ligand>
        <name>Zn(2+)</name>
        <dbReference type="ChEBI" id="CHEBI:29105"/>
    </ligand>
</feature>
<organism evidence="7">
    <name type="scientific">uncultured Thermomicrobiales bacterium</name>
    <dbReference type="NCBI Taxonomy" id="1645740"/>
    <lineage>
        <taxon>Bacteria</taxon>
        <taxon>Pseudomonadati</taxon>
        <taxon>Thermomicrobiota</taxon>
        <taxon>Thermomicrobia</taxon>
        <taxon>Thermomicrobiales</taxon>
        <taxon>environmental samples</taxon>
    </lineage>
</organism>
<dbReference type="InterPro" id="IPR011051">
    <property type="entry name" value="RmlC_Cupin_sf"/>
</dbReference>
<feature type="active site" evidence="4">
    <location>
        <position position="200"/>
    </location>
</feature>
<sequence length="363" mass="37368">MNTDLATPIRLRPRLDPKPWGGQKLRRFDPSRTGGVPIGEAVATAAESVATEGALAGTTLAELVRMDPGGLIGKRGLAATRGRPLFPLLAKLIDAAENLSIQVHPDDAAAAPLDRLGKTEAYHVLEAAPGAVIGLGLRDGVTVEEFIAGCRSGSGAATTLVRWVAAVPGTTFLIPAGTVHALGGGCLVYEIQQPSDVTYRFDDGGRVDADGKPRALHVDQGAAVLRPGYRPEPISPIRLRGDVGRRDLLAACDVFGLERIGLEAGAAVAVVSVDGPQVITCLEGTVDVATGDGSVTIGAGWTAVTGASLETTIRAVAPAVLLRAWVPDLERDVVLPARTAGAELATVAALSGPLPDLARILGR</sequence>
<evidence type="ECO:0000256" key="4">
    <source>
        <dbReference type="PIRSR" id="PIRSR036894-2"/>
    </source>
</evidence>
<dbReference type="GO" id="GO:0008270">
    <property type="term" value="F:zinc ion binding"/>
    <property type="evidence" value="ECO:0007669"/>
    <property type="project" value="InterPro"/>
</dbReference>
<name>A0A6J4UB01_9BACT</name>
<dbReference type="PANTHER" id="PTHR42742:SF3">
    <property type="entry name" value="FRUCTOKINASE"/>
    <property type="match status" value="1"/>
</dbReference>
<comment type="cofactor">
    <cofactor evidence="3">
        <name>Zn(2+)</name>
        <dbReference type="ChEBI" id="CHEBI:29105"/>
    </cofactor>
    <text evidence="3">Binds 1 zinc ion per subunit.</text>
</comment>
<dbReference type="AlphaFoldDB" id="A0A6J4UB01"/>